<dbReference type="SUPFAM" id="SSF53098">
    <property type="entry name" value="Ribonuclease H-like"/>
    <property type="match status" value="1"/>
</dbReference>
<dbReference type="InterPro" id="IPR036397">
    <property type="entry name" value="RNaseH_sf"/>
</dbReference>
<evidence type="ECO:0000256" key="1">
    <source>
        <dbReference type="SAM" id="MobiDB-lite"/>
    </source>
</evidence>
<dbReference type="Gene3D" id="3.30.420.10">
    <property type="entry name" value="Ribonuclease H-like superfamily/Ribonuclease H"/>
    <property type="match status" value="2"/>
</dbReference>
<dbReference type="EMBL" id="CP092871">
    <property type="protein sequence ID" value="UYV72081.1"/>
    <property type="molecule type" value="Genomic_DNA"/>
</dbReference>
<dbReference type="PANTHER" id="PTHR11439:SF483">
    <property type="entry name" value="PEPTIDE SYNTHASE GLIP-LIKE, PUTATIVE (AFU_ORTHOLOGUE AFUA_3G12920)-RELATED"/>
    <property type="match status" value="1"/>
</dbReference>
<evidence type="ECO:0000313" key="3">
    <source>
        <dbReference type="EMBL" id="UYV72081.1"/>
    </source>
</evidence>
<proteinExistence type="predicted"/>
<feature type="compositionally biased region" description="Basic and acidic residues" evidence="1">
    <location>
        <begin position="551"/>
        <end position="564"/>
    </location>
</feature>
<feature type="domain" description="Reverse transcriptase Ty1/copia-type" evidence="2">
    <location>
        <begin position="8"/>
        <end position="168"/>
    </location>
</feature>
<keyword evidence="4" id="KW-1185">Reference proteome</keyword>
<dbReference type="InterPro" id="IPR043502">
    <property type="entry name" value="DNA/RNA_pol_sf"/>
</dbReference>
<dbReference type="CDD" id="cd09272">
    <property type="entry name" value="RNase_HI_RT_Ty1"/>
    <property type="match status" value="1"/>
</dbReference>
<dbReference type="Pfam" id="PF07727">
    <property type="entry name" value="RVT_2"/>
    <property type="match status" value="1"/>
</dbReference>
<protein>
    <recommendedName>
        <fullName evidence="2">Reverse transcriptase Ty1/copia-type domain-containing protein</fullName>
    </recommendedName>
</protein>
<sequence>MKKVIPQQKDVQTAFLYGDLEEEIFMLQPPGYEKGNNKICYLMKSIYGLKQASRMWNKKLDELLTNAGMKQSANDPCLYYCNFRNHFLYLGIHVDDILSVGSGDDFEENIWRRIKREIDITDLGAAKNFLGMEFEYRDDSIFINQKKYIEEILETYNLRDCNPSKTPLCISTNYDLFENSKSIDQNYYQEIVGRLIYIATRTRPDICYAISNMSRFNKDPREVHMNGLKRILRYLKGTMNYELIYSRGDSSIVTYTDASWDRTADARSYSGFVIEMGNNLLNWKKSELEALSEGIKELIWTRNIIGEIKIDLKDRITVYCDSQNAISMIKSKNMKASTKYLNGKCHFIRQIVEDEEIKVLHVPSEEMKADHLTKSVDAVKIKNCLSVYYSTFQRFHNAVGIKLRHSTAYYPGCNRKIERLHRTFKTAIHAHNNIKWTEKLETVLLGLHAAIHKNINHSLARETEVFVHKDLKTCSHVFMKTDRVKKPLEPPYERPFPILARIDNQSEERNEIILIYLLRPAYLLADSDNLTSVHPPAARLIVSRATPSTSSKKDPDPPDVKKYTEFQGTGSAPT</sequence>
<dbReference type="Proteomes" id="UP001235939">
    <property type="component" value="Chromosome 09"/>
</dbReference>
<dbReference type="PANTHER" id="PTHR11439">
    <property type="entry name" value="GAG-POL-RELATED RETROTRANSPOSON"/>
    <property type="match status" value="1"/>
</dbReference>
<dbReference type="InterPro" id="IPR012337">
    <property type="entry name" value="RNaseH-like_sf"/>
</dbReference>
<organism evidence="3 4">
    <name type="scientific">Cordylochernes scorpioides</name>
    <dbReference type="NCBI Taxonomy" id="51811"/>
    <lineage>
        <taxon>Eukaryota</taxon>
        <taxon>Metazoa</taxon>
        <taxon>Ecdysozoa</taxon>
        <taxon>Arthropoda</taxon>
        <taxon>Chelicerata</taxon>
        <taxon>Arachnida</taxon>
        <taxon>Pseudoscorpiones</taxon>
        <taxon>Cheliferoidea</taxon>
        <taxon>Chernetidae</taxon>
        <taxon>Cordylochernes</taxon>
    </lineage>
</organism>
<evidence type="ECO:0000259" key="2">
    <source>
        <dbReference type="Pfam" id="PF07727"/>
    </source>
</evidence>
<accession>A0ABY6KTA3</accession>
<dbReference type="SUPFAM" id="SSF56672">
    <property type="entry name" value="DNA/RNA polymerases"/>
    <property type="match status" value="1"/>
</dbReference>
<name>A0ABY6KTA3_9ARAC</name>
<dbReference type="InterPro" id="IPR013103">
    <property type="entry name" value="RVT_2"/>
</dbReference>
<gene>
    <name evidence="3" type="ORF">LAZ67_9001762</name>
</gene>
<feature type="region of interest" description="Disordered" evidence="1">
    <location>
        <begin position="542"/>
        <end position="574"/>
    </location>
</feature>
<evidence type="ECO:0000313" key="4">
    <source>
        <dbReference type="Proteomes" id="UP001235939"/>
    </source>
</evidence>
<reference evidence="3 4" key="1">
    <citation type="submission" date="2022-01" db="EMBL/GenBank/DDBJ databases">
        <title>A chromosomal length assembly of Cordylochernes scorpioides.</title>
        <authorList>
            <person name="Zeh D."/>
            <person name="Zeh J."/>
        </authorList>
    </citation>
    <scope>NUCLEOTIDE SEQUENCE [LARGE SCALE GENOMIC DNA]</scope>
    <source>
        <strain evidence="3">IN4F17</strain>
        <tissue evidence="3">Whole Body</tissue>
    </source>
</reference>